<evidence type="ECO:0000256" key="5">
    <source>
        <dbReference type="ARBA" id="ARBA00022695"/>
    </source>
</evidence>
<evidence type="ECO:0000313" key="14">
    <source>
        <dbReference type="Proteomes" id="UP000640052"/>
    </source>
</evidence>
<dbReference type="InterPro" id="IPR046938">
    <property type="entry name" value="DNA_clamp_sf"/>
</dbReference>
<evidence type="ECO:0000259" key="10">
    <source>
        <dbReference type="Pfam" id="PF00712"/>
    </source>
</evidence>
<dbReference type="PANTHER" id="PTHR30478">
    <property type="entry name" value="DNA POLYMERASE III SUBUNIT BETA"/>
    <property type="match status" value="1"/>
</dbReference>
<evidence type="ECO:0000256" key="6">
    <source>
        <dbReference type="ARBA" id="ARBA00022705"/>
    </source>
</evidence>
<comment type="subunit">
    <text evidence="9">Forms a ring-shaped head-to-tail homodimer around DNA.</text>
</comment>
<dbReference type="GO" id="GO:0008408">
    <property type="term" value="F:3'-5' exonuclease activity"/>
    <property type="evidence" value="ECO:0007669"/>
    <property type="project" value="InterPro"/>
</dbReference>
<dbReference type="GO" id="GO:0005737">
    <property type="term" value="C:cytoplasm"/>
    <property type="evidence" value="ECO:0007669"/>
    <property type="project" value="UniProtKB-SubCell"/>
</dbReference>
<keyword evidence="7 9" id="KW-0239">DNA-directed DNA polymerase</keyword>
<evidence type="ECO:0000256" key="4">
    <source>
        <dbReference type="ARBA" id="ARBA00022679"/>
    </source>
</evidence>
<dbReference type="Proteomes" id="UP000640052">
    <property type="component" value="Unassembled WGS sequence"/>
</dbReference>
<evidence type="ECO:0000313" key="13">
    <source>
        <dbReference type="EMBL" id="GIH26024.1"/>
    </source>
</evidence>
<evidence type="ECO:0000259" key="11">
    <source>
        <dbReference type="Pfam" id="PF02767"/>
    </source>
</evidence>
<evidence type="ECO:0000256" key="1">
    <source>
        <dbReference type="ARBA" id="ARBA00004496"/>
    </source>
</evidence>
<dbReference type="NCBIfam" id="TIGR00663">
    <property type="entry name" value="dnan"/>
    <property type="match status" value="1"/>
</dbReference>
<dbReference type="GO" id="GO:0009360">
    <property type="term" value="C:DNA polymerase III complex"/>
    <property type="evidence" value="ECO:0007669"/>
    <property type="project" value="InterPro"/>
</dbReference>
<dbReference type="GO" id="GO:0006271">
    <property type="term" value="P:DNA strand elongation involved in DNA replication"/>
    <property type="evidence" value="ECO:0007669"/>
    <property type="project" value="TreeGrafter"/>
</dbReference>
<evidence type="ECO:0000256" key="7">
    <source>
        <dbReference type="ARBA" id="ARBA00022932"/>
    </source>
</evidence>
<dbReference type="InterPro" id="IPR022634">
    <property type="entry name" value="DNA_polIII_beta_N"/>
</dbReference>
<sequence>MKLTIDPKVFAEAVTWAARNLPGRPAVPVLSGLLLVAETDQLTVSAFDYDVSVQATVAAEVATPGRVVIPGRVLAEIVKSLPGESWAELVLDGYEVALTCGRVAFTLMTLPESDYPTIPAPPAPLGAVDGPAFRVAIEQTAIAASEDDTVPGLTAVRIDAEGDRLTLAATDRYRIAVRDLPWSLRGMPPGGVLVHHDVVLDLAKGGISGEVALGWDDKLIGFCADGRVVTARLIDDKYINYRARIGWDHLPIAATVNRAALTTAIKRVSLLADKGMSVRLHFTSDGVLVQAGTGDLGRGTETVPCTLDGADAREIGFSPAFLLDAVGGVQQENVVLHMDPDHLQVLVRGQDSDSYQCLVLALRLA</sequence>
<dbReference type="EMBL" id="BOOA01000035">
    <property type="protein sequence ID" value="GIH26024.1"/>
    <property type="molecule type" value="Genomic_DNA"/>
</dbReference>
<dbReference type="Pfam" id="PF00712">
    <property type="entry name" value="DNA_pol3_beta"/>
    <property type="match status" value="1"/>
</dbReference>
<keyword evidence="4 9" id="KW-0808">Transferase</keyword>
<comment type="function">
    <text evidence="9">Confers DNA tethering and processivity to DNA polymerases and other proteins. Acts as a clamp, forming a ring around DNA (a reaction catalyzed by the clamp-loading complex) which diffuses in an ATP-independent manner freely and bidirectionally along dsDNA. Initially characterized for its ability to contact the catalytic subunit of DNA polymerase III (Pol III), a complex, multichain enzyme responsible for most of the replicative synthesis in bacteria; Pol III exhibits 3'-5' exonuclease proofreading activity. The beta chain is required for initiation of replication as well as for processivity of DNA replication.</text>
</comment>
<name>A0A919QBB6_9ACTN</name>
<dbReference type="InterPro" id="IPR022637">
    <property type="entry name" value="DNA_polIII_beta_cen"/>
</dbReference>
<keyword evidence="6 9" id="KW-0235">DNA replication</keyword>
<comment type="similarity">
    <text evidence="2 9">Belongs to the beta sliding clamp family.</text>
</comment>
<dbReference type="AlphaFoldDB" id="A0A919QBB6"/>
<feature type="domain" description="DNA polymerase III beta sliding clamp central" evidence="11">
    <location>
        <begin position="131"/>
        <end position="238"/>
    </location>
</feature>
<dbReference type="RefSeq" id="WP_204042719.1">
    <property type="nucleotide sequence ID" value="NZ_BOOA01000035.1"/>
</dbReference>
<organism evidence="13 14">
    <name type="scientific">Acrocarpospora phusangensis</name>
    <dbReference type="NCBI Taxonomy" id="1070424"/>
    <lineage>
        <taxon>Bacteria</taxon>
        <taxon>Bacillati</taxon>
        <taxon>Actinomycetota</taxon>
        <taxon>Actinomycetes</taxon>
        <taxon>Streptosporangiales</taxon>
        <taxon>Streptosporangiaceae</taxon>
        <taxon>Acrocarpospora</taxon>
    </lineage>
</organism>
<keyword evidence="3 9" id="KW-0963">Cytoplasm</keyword>
<dbReference type="PIRSF" id="PIRSF000804">
    <property type="entry name" value="DNA_pol_III_b"/>
    <property type="match status" value="1"/>
</dbReference>
<dbReference type="SMART" id="SM00480">
    <property type="entry name" value="POL3Bc"/>
    <property type="match status" value="1"/>
</dbReference>
<evidence type="ECO:0000256" key="2">
    <source>
        <dbReference type="ARBA" id="ARBA00010752"/>
    </source>
</evidence>
<evidence type="ECO:0000256" key="9">
    <source>
        <dbReference type="PIRNR" id="PIRNR000804"/>
    </source>
</evidence>
<evidence type="ECO:0000256" key="8">
    <source>
        <dbReference type="ARBA" id="ARBA00023125"/>
    </source>
</evidence>
<dbReference type="SUPFAM" id="SSF55979">
    <property type="entry name" value="DNA clamp"/>
    <property type="match status" value="3"/>
</dbReference>
<dbReference type="CDD" id="cd00140">
    <property type="entry name" value="beta_clamp"/>
    <property type="match status" value="1"/>
</dbReference>
<dbReference type="Pfam" id="PF02768">
    <property type="entry name" value="DNA_pol3_beta_3"/>
    <property type="match status" value="1"/>
</dbReference>
<comment type="caution">
    <text evidence="13">The sequence shown here is derived from an EMBL/GenBank/DDBJ whole genome shotgun (WGS) entry which is preliminary data.</text>
</comment>
<evidence type="ECO:0000259" key="12">
    <source>
        <dbReference type="Pfam" id="PF02768"/>
    </source>
</evidence>
<keyword evidence="8" id="KW-0238">DNA-binding</keyword>
<dbReference type="Pfam" id="PF02767">
    <property type="entry name" value="DNA_pol3_beta_2"/>
    <property type="match status" value="1"/>
</dbReference>
<protein>
    <recommendedName>
        <fullName evidence="9">Beta sliding clamp</fullName>
    </recommendedName>
</protein>
<feature type="domain" description="DNA polymerase III beta sliding clamp N-terminal" evidence="10">
    <location>
        <begin position="1"/>
        <end position="119"/>
    </location>
</feature>
<dbReference type="InterPro" id="IPR022635">
    <property type="entry name" value="DNA_polIII_beta_C"/>
</dbReference>
<proteinExistence type="inferred from homology"/>
<dbReference type="GO" id="GO:0003677">
    <property type="term" value="F:DNA binding"/>
    <property type="evidence" value="ECO:0007669"/>
    <property type="project" value="UniProtKB-UniRule"/>
</dbReference>
<evidence type="ECO:0000256" key="3">
    <source>
        <dbReference type="ARBA" id="ARBA00022490"/>
    </source>
</evidence>
<dbReference type="Gene3D" id="3.10.150.10">
    <property type="entry name" value="DNA Polymerase III, subunit A, domain 2"/>
    <property type="match status" value="3"/>
</dbReference>
<comment type="subcellular location">
    <subcellularLocation>
        <location evidence="1 9">Cytoplasm</location>
    </subcellularLocation>
</comment>
<keyword evidence="14" id="KW-1185">Reference proteome</keyword>
<dbReference type="GO" id="GO:0003887">
    <property type="term" value="F:DNA-directed DNA polymerase activity"/>
    <property type="evidence" value="ECO:0007669"/>
    <property type="project" value="UniProtKB-UniRule"/>
</dbReference>
<dbReference type="InterPro" id="IPR001001">
    <property type="entry name" value="DNA_polIII_beta"/>
</dbReference>
<reference evidence="13" key="1">
    <citation type="submission" date="2021-01" db="EMBL/GenBank/DDBJ databases">
        <title>Whole genome shotgun sequence of Acrocarpospora phusangensis NBRC 108782.</title>
        <authorList>
            <person name="Komaki H."/>
            <person name="Tamura T."/>
        </authorList>
    </citation>
    <scope>NUCLEOTIDE SEQUENCE</scope>
    <source>
        <strain evidence="13">NBRC 108782</strain>
    </source>
</reference>
<gene>
    <name evidence="13" type="ORF">Aph01nite_43340</name>
</gene>
<keyword evidence="5 9" id="KW-0548">Nucleotidyltransferase</keyword>
<accession>A0A919QBB6</accession>
<feature type="domain" description="DNA polymerase III beta sliding clamp C-terminal" evidence="12">
    <location>
        <begin position="254"/>
        <end position="360"/>
    </location>
</feature>
<dbReference type="PANTHER" id="PTHR30478:SF0">
    <property type="entry name" value="BETA SLIDING CLAMP"/>
    <property type="match status" value="1"/>
</dbReference>